<dbReference type="PANTHER" id="PTHR47691:SF3">
    <property type="entry name" value="HTH-TYPE TRANSCRIPTIONAL REGULATOR RV0890C-RELATED"/>
    <property type="match status" value="1"/>
</dbReference>
<keyword evidence="4" id="KW-1185">Reference proteome</keyword>
<dbReference type="PANTHER" id="PTHR47691">
    <property type="entry name" value="REGULATOR-RELATED"/>
    <property type="match status" value="1"/>
</dbReference>
<dbReference type="InterPro" id="IPR000073">
    <property type="entry name" value="AB_hydrolase_1"/>
</dbReference>
<dbReference type="RefSeq" id="WP_215920135.1">
    <property type="nucleotide sequence ID" value="NZ_JAHKNI010000008.1"/>
</dbReference>
<dbReference type="InterPro" id="IPR027417">
    <property type="entry name" value="P-loop_NTPase"/>
</dbReference>
<feature type="region of interest" description="Disordered" evidence="1">
    <location>
        <begin position="236"/>
        <end position="257"/>
    </location>
</feature>
<dbReference type="Pfam" id="PF12697">
    <property type="entry name" value="Abhydrolase_6"/>
    <property type="match status" value="1"/>
</dbReference>
<organism evidence="3 4">
    <name type="scientific">Nocardia albiluteola</name>
    <dbReference type="NCBI Taxonomy" id="2842303"/>
    <lineage>
        <taxon>Bacteria</taxon>
        <taxon>Bacillati</taxon>
        <taxon>Actinomycetota</taxon>
        <taxon>Actinomycetes</taxon>
        <taxon>Mycobacteriales</taxon>
        <taxon>Nocardiaceae</taxon>
        <taxon>Nocardia</taxon>
    </lineage>
</organism>
<dbReference type="SFLD" id="SFLDG01129">
    <property type="entry name" value="C1.5:_HAD__Beta-PGM__Phosphata"/>
    <property type="match status" value="1"/>
</dbReference>
<reference evidence="3 4" key="1">
    <citation type="submission" date="2021-06" db="EMBL/GenBank/DDBJ databases">
        <title>Actinomycetes sequencing.</title>
        <authorList>
            <person name="Shan Q."/>
        </authorList>
    </citation>
    <scope>NUCLEOTIDE SEQUENCE [LARGE SCALE GENOMIC DNA]</scope>
    <source>
        <strain evidence="3 4">NEAU-G5</strain>
    </source>
</reference>
<dbReference type="SUPFAM" id="SSF56784">
    <property type="entry name" value="HAD-like"/>
    <property type="match status" value="1"/>
</dbReference>
<dbReference type="Proteomes" id="UP000733379">
    <property type="component" value="Unassembled WGS sequence"/>
</dbReference>
<proteinExistence type="predicted"/>
<dbReference type="SUPFAM" id="SSF52540">
    <property type="entry name" value="P-loop containing nucleoside triphosphate hydrolases"/>
    <property type="match status" value="1"/>
</dbReference>
<dbReference type="GO" id="GO:0016787">
    <property type="term" value="F:hydrolase activity"/>
    <property type="evidence" value="ECO:0007669"/>
    <property type="project" value="UniProtKB-KW"/>
</dbReference>
<dbReference type="PRINTS" id="PR00364">
    <property type="entry name" value="DISEASERSIST"/>
</dbReference>
<feature type="domain" description="AB hydrolase-1" evidence="2">
    <location>
        <begin position="8"/>
        <end position="211"/>
    </location>
</feature>
<dbReference type="Gene3D" id="3.40.50.1820">
    <property type="entry name" value="alpha/beta hydrolase"/>
    <property type="match status" value="1"/>
</dbReference>
<dbReference type="SFLD" id="SFLDS00003">
    <property type="entry name" value="Haloacid_Dehalogenase"/>
    <property type="match status" value="1"/>
</dbReference>
<keyword evidence="3" id="KW-0378">Hydrolase</keyword>
<dbReference type="Gene3D" id="1.10.150.240">
    <property type="entry name" value="Putative phosphatase, domain 2"/>
    <property type="match status" value="1"/>
</dbReference>
<dbReference type="InterPro" id="IPR023198">
    <property type="entry name" value="PGP-like_dom2"/>
</dbReference>
<dbReference type="Pfam" id="PF13419">
    <property type="entry name" value="HAD_2"/>
    <property type="match status" value="1"/>
</dbReference>
<dbReference type="InterPro" id="IPR036412">
    <property type="entry name" value="HAD-like_sf"/>
</dbReference>
<dbReference type="InterPro" id="IPR019734">
    <property type="entry name" value="TPR_rpt"/>
</dbReference>
<dbReference type="InterPro" id="IPR029058">
    <property type="entry name" value="AB_hydrolase_fold"/>
</dbReference>
<dbReference type="Gene3D" id="3.40.50.1000">
    <property type="entry name" value="HAD superfamily/HAD-like"/>
    <property type="match status" value="1"/>
</dbReference>
<dbReference type="InterPro" id="IPR041492">
    <property type="entry name" value="HAD_2"/>
</dbReference>
<evidence type="ECO:0000313" key="4">
    <source>
        <dbReference type="Proteomes" id="UP000733379"/>
    </source>
</evidence>
<dbReference type="Gene3D" id="3.40.50.300">
    <property type="entry name" value="P-loop containing nucleotide triphosphate hydrolases"/>
    <property type="match status" value="1"/>
</dbReference>
<sequence length="1141" mass="125339">MPSARAAVVFVHGMFSSARTWSQLIERMGEDAELGERYRVFPFEYASPKVRVSPLRRIPDYDVIADDLTTFLDVDVAEYGSVVLVGHSQGGLIIQRYLARVVKAGRARKLARIKAIIMFACPNSGSQLALLLRRSARFWENPQEKQLRPINDEVIDAQRYVLERIQFARDVDDQNCPIPIYVYAGTEDNVVTPASARGVFPEAKALPGDHSTILHADSASSRTFTALRSHLREVLAAPDAARSGPEPARDGESDGDPALRASDRSLLAVRHNVIPLPSAFFNRERESSRALEGLSSSCSVVSVSGLGGMGKTALANRIAWRLTKDRNALGPPGFGAIVWCDLAAGGLTLDSFIDTIADVIGYPYIRALSMPEKANRVVHHLNTEPCLVVIDNFDGGRDHSIRELVSRVDPSVSKILVTSRQVYSAEAWPVDVGGLDENASRRLIAEEGRRLGISTIPVSDSELIPHYLDATGGNPLAIRLTTGQMRYGDDLAAATARLRSATEADLFDRIFDRTWHELLASNERARAIVIAVALHPAPVPLDALARAVDADADEIRREIRDIGEASLLEMARSGRPPVVRVRLHPLTRAYALRQVAKSPGYREEIEARLVTHYLELAQANSEVYTVHHRVGVLESEYRNIIHFAQLAAERADGSENPRHDREVIAFAEAMAGFLWGRGYWRDRVQLCRNAAAAAIRVGDPIVLARQYAMVGRVHVWLGDYAEASTWLEHSRAALPRNASAADRRETVRLGGHIASGTGDYATAQTLFEQVLAAAPHTADDEGRAATLVELAICAYRRGEYPIAITRLDEACRLDERMGAIEGLAVTSSHLANAHYESGDNQNAKRLFEQGLTFARQVGRPMTEGRCLIGLAKINVLERRRAEARTCAEAAAETFTRLGMKDLAAEARLILGNLGDHNPAAGRAPRVPDLLGACRAVLFDFDDTIAATTSRWPLLRRTAARFGADLDDDTIRAAWGLPFDELIRAIVPGTDREAFVRAYRQAMLEVKPISTIGAIQLITGLHRRGVRQLIISSGAHDLVMQDLRELGVAGYFDEVYAQENSPARKPDPRVLHGPIDMLRRQGIDRDDIVYIGDSVRDLRAAHGNGVAFVAVLTGAESREDFRAAGLPDELVAPDLSHVRLWL</sequence>
<dbReference type="SUPFAM" id="SSF48452">
    <property type="entry name" value="TPR-like"/>
    <property type="match status" value="2"/>
</dbReference>
<dbReference type="EMBL" id="JAHKNI010000008">
    <property type="protein sequence ID" value="MBU3064753.1"/>
    <property type="molecule type" value="Genomic_DNA"/>
</dbReference>
<evidence type="ECO:0000313" key="3">
    <source>
        <dbReference type="EMBL" id="MBU3064753.1"/>
    </source>
</evidence>
<gene>
    <name evidence="3" type="ORF">KO481_24895</name>
</gene>
<evidence type="ECO:0000256" key="1">
    <source>
        <dbReference type="SAM" id="MobiDB-lite"/>
    </source>
</evidence>
<protein>
    <submittedName>
        <fullName evidence="3">Alpha/beta fold hydrolase</fullName>
    </submittedName>
</protein>
<evidence type="ECO:0000259" key="2">
    <source>
        <dbReference type="Pfam" id="PF12697"/>
    </source>
</evidence>
<dbReference type="InterPro" id="IPR023214">
    <property type="entry name" value="HAD_sf"/>
</dbReference>
<accession>A0ABS6B6C7</accession>
<name>A0ABS6B6C7_9NOCA</name>
<comment type="caution">
    <text evidence="3">The sequence shown here is derived from an EMBL/GenBank/DDBJ whole genome shotgun (WGS) entry which is preliminary data.</text>
</comment>
<dbReference type="SUPFAM" id="SSF53474">
    <property type="entry name" value="alpha/beta-Hydrolases"/>
    <property type="match status" value="1"/>
</dbReference>
<dbReference type="SMART" id="SM00028">
    <property type="entry name" value="TPR"/>
    <property type="match status" value="3"/>
</dbReference>
<dbReference type="InterPro" id="IPR011990">
    <property type="entry name" value="TPR-like_helical_dom_sf"/>
</dbReference>
<dbReference type="Gene3D" id="1.25.40.10">
    <property type="entry name" value="Tetratricopeptide repeat domain"/>
    <property type="match status" value="1"/>
</dbReference>